<dbReference type="Pfam" id="PF13968">
    <property type="entry name" value="DUF4220"/>
    <property type="match status" value="1"/>
</dbReference>
<feature type="transmembrane region" description="Helical" evidence="1">
    <location>
        <begin position="70"/>
        <end position="99"/>
    </location>
</feature>
<accession>A0AAQ3TEZ1</accession>
<organism evidence="3 4">
    <name type="scientific">Paspalum notatum var. saurae</name>
    <dbReference type="NCBI Taxonomy" id="547442"/>
    <lineage>
        <taxon>Eukaryota</taxon>
        <taxon>Viridiplantae</taxon>
        <taxon>Streptophyta</taxon>
        <taxon>Embryophyta</taxon>
        <taxon>Tracheophyta</taxon>
        <taxon>Spermatophyta</taxon>
        <taxon>Magnoliopsida</taxon>
        <taxon>Liliopsida</taxon>
        <taxon>Poales</taxon>
        <taxon>Poaceae</taxon>
        <taxon>PACMAD clade</taxon>
        <taxon>Panicoideae</taxon>
        <taxon>Andropogonodae</taxon>
        <taxon>Paspaleae</taxon>
        <taxon>Paspalinae</taxon>
        <taxon>Paspalum</taxon>
    </lineage>
</organism>
<dbReference type="PANTHER" id="PTHR31325">
    <property type="entry name" value="OS01G0798800 PROTEIN-RELATED"/>
    <property type="match status" value="1"/>
</dbReference>
<protein>
    <recommendedName>
        <fullName evidence="2">DUF4220 domain-containing protein</fullName>
    </recommendedName>
</protein>
<reference evidence="3 4" key="1">
    <citation type="submission" date="2024-02" db="EMBL/GenBank/DDBJ databases">
        <title>High-quality chromosome-scale genome assembly of Pensacola bahiagrass (Paspalum notatum Flugge var. saurae).</title>
        <authorList>
            <person name="Vega J.M."/>
            <person name="Podio M."/>
            <person name="Orjuela J."/>
            <person name="Siena L.A."/>
            <person name="Pessino S.C."/>
            <person name="Combes M.C."/>
            <person name="Mariac C."/>
            <person name="Albertini E."/>
            <person name="Pupilli F."/>
            <person name="Ortiz J.P.A."/>
            <person name="Leblanc O."/>
        </authorList>
    </citation>
    <scope>NUCLEOTIDE SEQUENCE [LARGE SCALE GENOMIC DNA]</scope>
    <source>
        <strain evidence="3">R1</strain>
        <tissue evidence="3">Leaf</tissue>
    </source>
</reference>
<dbReference type="InterPro" id="IPR025315">
    <property type="entry name" value="DUF4220"/>
</dbReference>
<feature type="domain" description="DUF4220" evidence="2">
    <location>
        <begin position="10"/>
        <end position="152"/>
    </location>
</feature>
<feature type="transmembrane region" description="Helical" evidence="1">
    <location>
        <begin position="35"/>
        <end position="58"/>
    </location>
</feature>
<evidence type="ECO:0000259" key="2">
    <source>
        <dbReference type="Pfam" id="PF13968"/>
    </source>
</evidence>
<dbReference type="EMBL" id="CP144748">
    <property type="protein sequence ID" value="WVZ72278.1"/>
    <property type="molecule type" value="Genomic_DNA"/>
</dbReference>
<dbReference type="InterPro" id="IPR007658">
    <property type="entry name" value="DUF594"/>
</dbReference>
<sequence>MDLQSMTKYKWKLIEMELSFMYDILYTKAAIVHTLLGYIIRAASSFVVAASLLVFLFSGKAGLSKADVTITYILLVGALLLETISLLIALFSSWTFAFLSTMPRNWIRHALLCSGRWNQLRRVAVSIHWLASGCVRIPREWHGTMGQCSILDRSSRWGMAEPLAGRWEKACSWLLPSSSAWTVSVLDMVRECVEDHIKYIKKGSGINTLGVALNRKRNKDLQLEHTEIYLGAEVQEGIVIWHIATDILLAYLGKLRTTTKNTVVEADDATGAIKVIFQYMMFLLKRPGMLPDLAQIKLHQRVENTLAGEWKGVVGNNDKSDAAPAAPSPAIISWFIGRFYTTVMELYGRGPDSDSRLQRREKLAKRLLGLRVRDEENQLRRDELVIKSRVIYGIDLAKQLIRRQKERKDSLQIVLDVWTDILVYTANRCSRESHAKQLGKGSEFTTLVWLMAEHYHQADY</sequence>
<name>A0AAQ3TEZ1_PASNO</name>
<evidence type="ECO:0000256" key="1">
    <source>
        <dbReference type="SAM" id="Phobius"/>
    </source>
</evidence>
<gene>
    <name evidence="3" type="ORF">U9M48_020764</name>
</gene>
<dbReference type="Proteomes" id="UP001341281">
    <property type="component" value="Chromosome 04"/>
</dbReference>
<proteinExistence type="predicted"/>
<evidence type="ECO:0000313" key="4">
    <source>
        <dbReference type="Proteomes" id="UP001341281"/>
    </source>
</evidence>
<keyword evidence="4" id="KW-1185">Reference proteome</keyword>
<keyword evidence="1" id="KW-1133">Transmembrane helix</keyword>
<keyword evidence="1" id="KW-0812">Transmembrane</keyword>
<dbReference type="Pfam" id="PF04578">
    <property type="entry name" value="DUF594"/>
    <property type="match status" value="1"/>
</dbReference>
<evidence type="ECO:0000313" key="3">
    <source>
        <dbReference type="EMBL" id="WVZ72278.1"/>
    </source>
</evidence>
<keyword evidence="1" id="KW-0472">Membrane</keyword>
<dbReference type="AlphaFoldDB" id="A0AAQ3TEZ1"/>